<dbReference type="InterPro" id="IPR036691">
    <property type="entry name" value="Endo/exonu/phosph_ase_sf"/>
</dbReference>
<keyword evidence="4" id="KW-1185">Reference proteome</keyword>
<dbReference type="SMART" id="SM00128">
    <property type="entry name" value="IPPc"/>
    <property type="match status" value="1"/>
</dbReference>
<organism evidence="3 4">
    <name type="scientific">Candidula unifasciata</name>
    <dbReference type="NCBI Taxonomy" id="100452"/>
    <lineage>
        <taxon>Eukaryota</taxon>
        <taxon>Metazoa</taxon>
        <taxon>Spiralia</taxon>
        <taxon>Lophotrochozoa</taxon>
        <taxon>Mollusca</taxon>
        <taxon>Gastropoda</taxon>
        <taxon>Heterobranchia</taxon>
        <taxon>Euthyneura</taxon>
        <taxon>Panpulmonata</taxon>
        <taxon>Eupulmonata</taxon>
        <taxon>Stylommatophora</taxon>
        <taxon>Helicina</taxon>
        <taxon>Helicoidea</taxon>
        <taxon>Geomitridae</taxon>
        <taxon>Candidula</taxon>
    </lineage>
</organism>
<evidence type="ECO:0000259" key="2">
    <source>
        <dbReference type="SMART" id="SM00128"/>
    </source>
</evidence>
<evidence type="ECO:0000313" key="3">
    <source>
        <dbReference type="EMBL" id="CAG5116105.1"/>
    </source>
</evidence>
<comment type="caution">
    <text evidence="3">The sequence shown here is derived from an EMBL/GenBank/DDBJ whole genome shotgun (WGS) entry which is preliminary data.</text>
</comment>
<dbReference type="Pfam" id="PF22669">
    <property type="entry name" value="Exo_endo_phos2"/>
    <property type="match status" value="1"/>
</dbReference>
<evidence type="ECO:0000256" key="1">
    <source>
        <dbReference type="ARBA" id="ARBA00005910"/>
    </source>
</evidence>
<dbReference type="PANTHER" id="PTHR11200">
    <property type="entry name" value="INOSITOL 5-PHOSPHATASE"/>
    <property type="match status" value="1"/>
</dbReference>
<dbReference type="Gene3D" id="2.60.40.2840">
    <property type="match status" value="1"/>
</dbReference>
<reference evidence="3" key="1">
    <citation type="submission" date="2021-04" db="EMBL/GenBank/DDBJ databases">
        <authorList>
            <consortium name="Molecular Ecology Group"/>
        </authorList>
    </citation>
    <scope>NUCLEOTIDE SEQUENCE</scope>
</reference>
<accession>A0A8S3YKI9</accession>
<feature type="non-terminal residue" evidence="3">
    <location>
        <position position="342"/>
    </location>
</feature>
<feature type="non-terminal residue" evidence="3">
    <location>
        <position position="1"/>
    </location>
</feature>
<gene>
    <name evidence="3" type="ORF">CUNI_LOCUS1663</name>
</gene>
<dbReference type="Pfam" id="PF17751">
    <property type="entry name" value="SKICH"/>
    <property type="match status" value="1"/>
</dbReference>
<dbReference type="InterPro" id="IPR000300">
    <property type="entry name" value="IPPc"/>
</dbReference>
<evidence type="ECO:0000313" key="4">
    <source>
        <dbReference type="Proteomes" id="UP000678393"/>
    </source>
</evidence>
<comment type="similarity">
    <text evidence="1">Belongs to the inositol 1,4,5-trisphosphate 5-phosphatase type II family.</text>
</comment>
<dbReference type="InterPro" id="IPR041611">
    <property type="entry name" value="SKICH"/>
</dbReference>
<protein>
    <recommendedName>
        <fullName evidence="2">Inositol polyphosphate-related phosphatase domain-containing protein</fullName>
    </recommendedName>
</protein>
<dbReference type="InterPro" id="IPR046985">
    <property type="entry name" value="IP5"/>
</dbReference>
<dbReference type="GO" id="GO:0001726">
    <property type="term" value="C:ruffle"/>
    <property type="evidence" value="ECO:0007669"/>
    <property type="project" value="TreeGrafter"/>
</dbReference>
<dbReference type="GO" id="GO:0005886">
    <property type="term" value="C:plasma membrane"/>
    <property type="evidence" value="ECO:0007669"/>
    <property type="project" value="TreeGrafter"/>
</dbReference>
<dbReference type="Proteomes" id="UP000678393">
    <property type="component" value="Unassembled WGS sequence"/>
</dbReference>
<name>A0A8S3YKI9_9EUPU</name>
<dbReference type="GO" id="GO:0004439">
    <property type="term" value="F:phosphatidylinositol-4,5-bisphosphate 5-phosphatase activity"/>
    <property type="evidence" value="ECO:0007669"/>
    <property type="project" value="TreeGrafter"/>
</dbReference>
<dbReference type="PANTHER" id="PTHR11200:SF275">
    <property type="entry name" value="LD06095P"/>
    <property type="match status" value="1"/>
</dbReference>
<dbReference type="Gene3D" id="3.60.10.10">
    <property type="entry name" value="Endonuclease/exonuclease/phosphatase"/>
    <property type="match status" value="1"/>
</dbReference>
<dbReference type="AlphaFoldDB" id="A0A8S3YKI9"/>
<feature type="domain" description="Inositol polyphosphate-related phosphatase" evidence="2">
    <location>
        <begin position="1"/>
        <end position="232"/>
    </location>
</feature>
<proteinExistence type="inferred from homology"/>
<dbReference type="GO" id="GO:0046856">
    <property type="term" value="P:phosphatidylinositol dephosphorylation"/>
    <property type="evidence" value="ECO:0007669"/>
    <property type="project" value="InterPro"/>
</dbReference>
<sequence length="342" mass="39276">VKCRQLSGICLMLFVKRSYLPYVYNIESEVTKTGFKGMWGNKGASSVRLDFMGMNLIVVNSHLAAHKESIKERIENIDNILDGQKFRDRDTDNIMDHDYVFWIGDLNFRVENMSYNRTLDLIRDEDYKTLAENDQLRLIMEEGLAFVGFHEGELTFPPTYKFDAGTDDYDTSSQKRIPSYTDRILYHYHDTQYGQVKLNAKVVNYRCHHNFRNSDHKPVTAAIDINVLSRGITSPVTFDVGVQPWNKFESRDVAYNVRRDFDVSISDWIGIYKADFVDLHSPISYVWTVLNSAANRTSPSAIRMVVQFTPVHLSGLPDGKYVLCYLTRKGSLSGISRAFNIG</sequence>
<dbReference type="EMBL" id="CAJHNH020000212">
    <property type="protein sequence ID" value="CAG5116105.1"/>
    <property type="molecule type" value="Genomic_DNA"/>
</dbReference>
<dbReference type="GO" id="GO:0005737">
    <property type="term" value="C:cytoplasm"/>
    <property type="evidence" value="ECO:0007669"/>
    <property type="project" value="TreeGrafter"/>
</dbReference>
<dbReference type="SUPFAM" id="SSF56219">
    <property type="entry name" value="DNase I-like"/>
    <property type="match status" value="1"/>
</dbReference>
<dbReference type="OrthoDB" id="62798at2759"/>